<evidence type="ECO:0000256" key="10">
    <source>
        <dbReference type="ARBA" id="ARBA00048138"/>
    </source>
</evidence>
<organism evidence="13 14">
    <name type="scientific">Streptococcus rupicaprae</name>
    <dbReference type="NCBI Taxonomy" id="759619"/>
    <lineage>
        <taxon>Bacteria</taxon>
        <taxon>Bacillati</taxon>
        <taxon>Bacillota</taxon>
        <taxon>Bacilli</taxon>
        <taxon>Lactobacillales</taxon>
        <taxon>Streptococcaceae</taxon>
        <taxon>Streptococcus</taxon>
    </lineage>
</organism>
<evidence type="ECO:0000313" key="13">
    <source>
        <dbReference type="EMBL" id="MET3557126.1"/>
    </source>
</evidence>
<dbReference type="InterPro" id="IPR050582">
    <property type="entry name" value="HAD-like_SerB"/>
</dbReference>
<comment type="caution">
    <text evidence="13">The sequence shown here is derived from an EMBL/GenBank/DDBJ whole genome shotgun (WGS) entry which is preliminary data.</text>
</comment>
<comment type="cofactor">
    <cofactor evidence="1">
        <name>Mg(2+)</name>
        <dbReference type="ChEBI" id="CHEBI:18420"/>
    </cofactor>
</comment>
<dbReference type="SUPFAM" id="SSF56784">
    <property type="entry name" value="HAD-like"/>
    <property type="match status" value="1"/>
</dbReference>
<evidence type="ECO:0000256" key="5">
    <source>
        <dbReference type="ARBA" id="ARBA00022605"/>
    </source>
</evidence>
<feature type="signal peptide" evidence="12">
    <location>
        <begin position="1"/>
        <end position="23"/>
    </location>
</feature>
<dbReference type="InterPro" id="IPR023214">
    <property type="entry name" value="HAD_sf"/>
</dbReference>
<dbReference type="PROSITE" id="PS51257">
    <property type="entry name" value="PROKAR_LIPOPROTEIN"/>
    <property type="match status" value="1"/>
</dbReference>
<accession>A0ABV2FEX9</accession>
<feature type="chain" id="PRO_5046199912" description="phosphoserine phosphatase" evidence="12">
    <location>
        <begin position="24"/>
        <end position="436"/>
    </location>
</feature>
<keyword evidence="9" id="KW-0718">Serine biosynthesis</keyword>
<evidence type="ECO:0000256" key="4">
    <source>
        <dbReference type="ARBA" id="ARBA00012640"/>
    </source>
</evidence>
<evidence type="ECO:0000256" key="8">
    <source>
        <dbReference type="ARBA" id="ARBA00022842"/>
    </source>
</evidence>
<comment type="similarity">
    <text evidence="3">Belongs to the HAD-like hydrolase superfamily. SerB family.</text>
</comment>
<comment type="catalytic activity">
    <reaction evidence="11">
        <text>O-phospho-D-serine + H2O = D-serine + phosphate</text>
        <dbReference type="Rhea" id="RHEA:24873"/>
        <dbReference type="ChEBI" id="CHEBI:15377"/>
        <dbReference type="ChEBI" id="CHEBI:35247"/>
        <dbReference type="ChEBI" id="CHEBI:43474"/>
        <dbReference type="ChEBI" id="CHEBI:58680"/>
        <dbReference type="EC" id="3.1.3.3"/>
    </reaction>
</comment>
<evidence type="ECO:0000256" key="9">
    <source>
        <dbReference type="ARBA" id="ARBA00023299"/>
    </source>
</evidence>
<reference evidence="13 14" key="1">
    <citation type="submission" date="2024-06" db="EMBL/GenBank/DDBJ databases">
        <title>Genomic Encyclopedia of Type Strains, Phase IV (KMG-IV): sequencing the most valuable type-strain genomes for metagenomic binning, comparative biology and taxonomic classification.</title>
        <authorList>
            <person name="Goeker M."/>
        </authorList>
    </citation>
    <scope>NUCLEOTIDE SEQUENCE [LARGE SCALE GENOMIC DNA]</scope>
    <source>
        <strain evidence="13 14">DSM 28303</strain>
    </source>
</reference>
<protein>
    <recommendedName>
        <fullName evidence="4">phosphoserine phosphatase</fullName>
        <ecNumber evidence="4">3.1.3.3</ecNumber>
    </recommendedName>
</protein>
<evidence type="ECO:0000256" key="12">
    <source>
        <dbReference type="SAM" id="SignalP"/>
    </source>
</evidence>
<dbReference type="EC" id="3.1.3.3" evidence="4"/>
<keyword evidence="7" id="KW-0378">Hydrolase</keyword>
<evidence type="ECO:0000256" key="11">
    <source>
        <dbReference type="ARBA" id="ARBA00048523"/>
    </source>
</evidence>
<dbReference type="EMBL" id="JBEPLO010000002">
    <property type="protein sequence ID" value="MET3557126.1"/>
    <property type="molecule type" value="Genomic_DNA"/>
</dbReference>
<comment type="catalytic activity">
    <reaction evidence="10">
        <text>O-phospho-L-serine + H2O = L-serine + phosphate</text>
        <dbReference type="Rhea" id="RHEA:21208"/>
        <dbReference type="ChEBI" id="CHEBI:15377"/>
        <dbReference type="ChEBI" id="CHEBI:33384"/>
        <dbReference type="ChEBI" id="CHEBI:43474"/>
        <dbReference type="ChEBI" id="CHEBI:57524"/>
        <dbReference type="EC" id="3.1.3.3"/>
    </reaction>
</comment>
<dbReference type="InterPro" id="IPR036412">
    <property type="entry name" value="HAD-like_sf"/>
</dbReference>
<evidence type="ECO:0000313" key="14">
    <source>
        <dbReference type="Proteomes" id="UP001549122"/>
    </source>
</evidence>
<evidence type="ECO:0000256" key="7">
    <source>
        <dbReference type="ARBA" id="ARBA00022801"/>
    </source>
</evidence>
<proteinExistence type="inferred from homology"/>
<keyword evidence="5" id="KW-0028">Amino-acid biosynthesis</keyword>
<dbReference type="PANTHER" id="PTHR43344:SF2">
    <property type="entry name" value="PHOSPHOSERINE PHOSPHATASE"/>
    <property type="match status" value="1"/>
</dbReference>
<keyword evidence="14" id="KW-1185">Reference proteome</keyword>
<evidence type="ECO:0000256" key="6">
    <source>
        <dbReference type="ARBA" id="ARBA00022723"/>
    </source>
</evidence>
<comment type="pathway">
    <text evidence="2">Amino-acid biosynthesis; L-serine biosynthesis; L-serine from 3-phospho-D-glycerate: step 3/3.</text>
</comment>
<keyword evidence="8" id="KW-0460">Magnesium</keyword>
<gene>
    <name evidence="13" type="ORF">ABID29_000235</name>
</gene>
<dbReference type="Gene3D" id="1.20.1440.320">
    <property type="match status" value="1"/>
</dbReference>
<evidence type="ECO:0000256" key="2">
    <source>
        <dbReference type="ARBA" id="ARBA00005135"/>
    </source>
</evidence>
<evidence type="ECO:0000256" key="3">
    <source>
        <dbReference type="ARBA" id="ARBA00009184"/>
    </source>
</evidence>
<dbReference type="PANTHER" id="PTHR43344">
    <property type="entry name" value="PHOSPHOSERINE PHOSPHATASE"/>
    <property type="match status" value="1"/>
</dbReference>
<keyword evidence="6" id="KW-0479">Metal-binding</keyword>
<keyword evidence="12" id="KW-0732">Signal</keyword>
<name>A0ABV2FEX9_9STRE</name>
<dbReference type="Gene3D" id="3.40.50.1000">
    <property type="entry name" value="HAD superfamily/HAD-like"/>
    <property type="match status" value="1"/>
</dbReference>
<evidence type="ECO:0000256" key="1">
    <source>
        <dbReference type="ARBA" id="ARBA00001946"/>
    </source>
</evidence>
<sequence>MRKTGIVLLCGAVLLLSACQSTPKTDSGQEVKTSQVSTTSVVLEKGLWEEKLYARLSQLIQYYGNESATYDANQKPYAVFDWDNTTVINDIGEATFTYQIANLVFKMTPEEFDRAIRTNLPLDDFVAEYHNRDGQAVNIDRIAHDLVSDYRVLYEEYEGLSGKKSLAEVQKLNEYQDFRAKLRYLYEAVGGTFSSDVSYPWVTYLYAGMTSEEVHQLSAKSIEAALADDLVYETWESPADLKGEAGQVSVQFKRGVRSVKEMQNLFAALMGNGIDVYICSASYYDVIYEYATNTTYGYNVPAENIYAMMLTKDDKGVIQPQLDPDYYQTQGEGKTKTIKEFIAKHHGGQAPILIAGDSNGDYAMLKDFDELQMGIIFNLLRTPNKGIALLAQEAVDTYGQEDAVYFLQGRDENKGVLRDERETIKLDQKEAQLMKE</sequence>
<dbReference type="Proteomes" id="UP001549122">
    <property type="component" value="Unassembled WGS sequence"/>
</dbReference>